<dbReference type="EMBL" id="DWYZ01000246">
    <property type="protein sequence ID" value="HJB29711.1"/>
    <property type="molecule type" value="Genomic_DNA"/>
</dbReference>
<evidence type="ECO:0000256" key="1">
    <source>
        <dbReference type="SAM" id="Phobius"/>
    </source>
</evidence>
<accession>A0A9D2LV83</accession>
<name>A0A9D2LV83_9FIRM</name>
<organism evidence="2 3">
    <name type="scientific">Candidatus Blautia faecavium</name>
    <dbReference type="NCBI Taxonomy" id="2838487"/>
    <lineage>
        <taxon>Bacteria</taxon>
        <taxon>Bacillati</taxon>
        <taxon>Bacillota</taxon>
        <taxon>Clostridia</taxon>
        <taxon>Lachnospirales</taxon>
        <taxon>Lachnospiraceae</taxon>
        <taxon>Blautia</taxon>
    </lineage>
</organism>
<dbReference type="AlphaFoldDB" id="A0A9D2LV83"/>
<keyword evidence="1" id="KW-1133">Transmembrane helix</keyword>
<reference evidence="2" key="2">
    <citation type="submission" date="2021-04" db="EMBL/GenBank/DDBJ databases">
        <authorList>
            <person name="Gilroy R."/>
        </authorList>
    </citation>
    <scope>NUCLEOTIDE SEQUENCE</scope>
    <source>
        <strain evidence="2">ChiSjej1B19-5720</strain>
    </source>
</reference>
<protein>
    <submittedName>
        <fullName evidence="2">Uncharacterized protein</fullName>
    </submittedName>
</protein>
<reference evidence="2" key="1">
    <citation type="journal article" date="2021" name="PeerJ">
        <title>Extensive microbial diversity within the chicken gut microbiome revealed by metagenomics and culture.</title>
        <authorList>
            <person name="Gilroy R."/>
            <person name="Ravi A."/>
            <person name="Getino M."/>
            <person name="Pursley I."/>
            <person name="Horton D.L."/>
            <person name="Alikhan N.F."/>
            <person name="Baker D."/>
            <person name="Gharbi K."/>
            <person name="Hall N."/>
            <person name="Watson M."/>
            <person name="Adriaenssens E.M."/>
            <person name="Foster-Nyarko E."/>
            <person name="Jarju S."/>
            <person name="Secka A."/>
            <person name="Antonio M."/>
            <person name="Oren A."/>
            <person name="Chaudhuri R.R."/>
            <person name="La Ragione R."/>
            <person name="Hildebrand F."/>
            <person name="Pallen M.J."/>
        </authorList>
    </citation>
    <scope>NUCLEOTIDE SEQUENCE</scope>
    <source>
        <strain evidence="2">ChiSjej1B19-5720</strain>
    </source>
</reference>
<dbReference type="Proteomes" id="UP000823842">
    <property type="component" value="Unassembled WGS sequence"/>
</dbReference>
<feature type="transmembrane region" description="Helical" evidence="1">
    <location>
        <begin position="28"/>
        <end position="48"/>
    </location>
</feature>
<keyword evidence="1" id="KW-0812">Transmembrane</keyword>
<proteinExistence type="predicted"/>
<gene>
    <name evidence="2" type="ORF">IAA06_13105</name>
</gene>
<sequence>MKVIMKVMDFLGLTQENPQNALKEFRDICIGSIGVLGFFFGIAVLASLF</sequence>
<comment type="caution">
    <text evidence="2">The sequence shown here is derived from an EMBL/GenBank/DDBJ whole genome shotgun (WGS) entry which is preliminary data.</text>
</comment>
<keyword evidence="1" id="KW-0472">Membrane</keyword>
<evidence type="ECO:0000313" key="2">
    <source>
        <dbReference type="EMBL" id="HJB29711.1"/>
    </source>
</evidence>
<evidence type="ECO:0000313" key="3">
    <source>
        <dbReference type="Proteomes" id="UP000823842"/>
    </source>
</evidence>